<reference evidence="2" key="1">
    <citation type="journal article" date="2023" name="Front. Plant Sci.">
        <title>Chromosomal-level genome assembly of Melastoma candidum provides insights into trichome evolution.</title>
        <authorList>
            <person name="Zhong Y."/>
            <person name="Wu W."/>
            <person name="Sun C."/>
            <person name="Zou P."/>
            <person name="Liu Y."/>
            <person name="Dai S."/>
            <person name="Zhou R."/>
        </authorList>
    </citation>
    <scope>NUCLEOTIDE SEQUENCE [LARGE SCALE GENOMIC DNA]</scope>
</reference>
<accession>A0ACB9MEJ9</accession>
<comment type="caution">
    <text evidence="1">The sequence shown here is derived from an EMBL/GenBank/DDBJ whole genome shotgun (WGS) entry which is preliminary data.</text>
</comment>
<gene>
    <name evidence="1" type="ORF">MLD38_034817</name>
</gene>
<keyword evidence="2" id="KW-1185">Reference proteome</keyword>
<protein>
    <submittedName>
        <fullName evidence="1">Uncharacterized protein</fullName>
    </submittedName>
</protein>
<proteinExistence type="predicted"/>
<evidence type="ECO:0000313" key="1">
    <source>
        <dbReference type="EMBL" id="KAI4321436.1"/>
    </source>
</evidence>
<dbReference type="EMBL" id="CM042889">
    <property type="protein sequence ID" value="KAI4321436.1"/>
    <property type="molecule type" value="Genomic_DNA"/>
</dbReference>
<organism evidence="1 2">
    <name type="scientific">Melastoma candidum</name>
    <dbReference type="NCBI Taxonomy" id="119954"/>
    <lineage>
        <taxon>Eukaryota</taxon>
        <taxon>Viridiplantae</taxon>
        <taxon>Streptophyta</taxon>
        <taxon>Embryophyta</taxon>
        <taxon>Tracheophyta</taxon>
        <taxon>Spermatophyta</taxon>
        <taxon>Magnoliopsida</taxon>
        <taxon>eudicotyledons</taxon>
        <taxon>Gunneridae</taxon>
        <taxon>Pentapetalae</taxon>
        <taxon>rosids</taxon>
        <taxon>malvids</taxon>
        <taxon>Myrtales</taxon>
        <taxon>Melastomataceae</taxon>
        <taxon>Melastomatoideae</taxon>
        <taxon>Melastomateae</taxon>
        <taxon>Melastoma</taxon>
    </lineage>
</organism>
<sequence>MISQFFVLSQRGDSIVFCDYRGEVQKGSTEIFFEKVEFWKEDGQEEAQAPLAIVIDASCLPNYLVKYLQMNSLQMDEMREANQFLRCSLVRQRRLHRPFDPHRRSSDQIFLVSIENITWCCFSESTGYASGKNALHSDTGKARNR</sequence>
<evidence type="ECO:0000313" key="2">
    <source>
        <dbReference type="Proteomes" id="UP001057402"/>
    </source>
</evidence>
<dbReference type="Proteomes" id="UP001057402">
    <property type="component" value="Chromosome 10"/>
</dbReference>
<name>A0ACB9MEJ9_9MYRT</name>